<name>A0A9Y1BMX8_9ARCH</name>
<reference evidence="1" key="1">
    <citation type="journal article" date="2022" name="Nat. Microbiol.">
        <title>Unique mobile elements and scalable gene flow at the prokaryote-eukaryote boundary revealed by circularized Asgard archaea genomes.</title>
        <authorList>
            <person name="Wu F."/>
            <person name="Speth D.R."/>
            <person name="Philosof A."/>
            <person name="Cremiere A."/>
            <person name="Narayanan A."/>
            <person name="Barco R.A."/>
            <person name="Connon S.A."/>
            <person name="Amend J.P."/>
            <person name="Antoshechkin I.A."/>
            <person name="Orphan V.J."/>
        </authorList>
    </citation>
    <scope>NUCLEOTIDE SEQUENCE</scope>
    <source>
        <strain evidence="1">PM71</strain>
    </source>
</reference>
<dbReference type="AlphaFoldDB" id="A0A9Y1BMX8"/>
<gene>
    <name evidence="1" type="ORF">K9W45_05920</name>
</gene>
<proteinExistence type="predicted"/>
<accession>A0A9Y1BMX8</accession>
<dbReference type="Proteomes" id="UP001201020">
    <property type="component" value="Chromosome"/>
</dbReference>
<sequence length="355" mass="40582">MEDISGVNWDKFVGFCIFTFEEELIFDKVINTKTSFSTVYHIIDTSNKMRDELKKSKKISVVNDIFRVDYEIIFNVIFAFMFKPETSDEFSNLSIKTIKQIIIEHLKDYGAIDKMEPASQCALIKRLGNLIAERACNQIKNEYFSKRAKLQEKTETQAVVTQPPEVEPVVKETEEIRREEEIKKEKKPKETQVQTLGKVENLLEFIGVKGEVISEEAASEGTKSELTEKLLEETKRDSIKRVLSSVIKGLDEKTGVCFVYTEQLGQLDILSYGMSEKHANFVLGILSKYPEIIKQTLSSANEEKTLDAGDGVVILEETEKGILVSITKYKEEIPTIVQRLKMVKMLIDQFLKTSF</sequence>
<evidence type="ECO:0000313" key="1">
    <source>
        <dbReference type="EMBL" id="UJG42001.1"/>
    </source>
</evidence>
<protein>
    <submittedName>
        <fullName evidence="1">Uncharacterized protein</fullName>
    </submittedName>
</protein>
<dbReference type="EMBL" id="CP084166">
    <property type="protein sequence ID" value="UJG42001.1"/>
    <property type="molecule type" value="Genomic_DNA"/>
</dbReference>
<organism evidence="1">
    <name type="scientific">Candidatus Heimdallarchaeum aukensis</name>
    <dbReference type="NCBI Taxonomy" id="2876573"/>
    <lineage>
        <taxon>Archaea</taxon>
        <taxon>Promethearchaeati</taxon>
        <taxon>Candidatus Heimdallarchaeota</taxon>
        <taxon>Candidatus Heimdallarchaeia (ex Rinke et al. 2021) (nom. nud.)</taxon>
        <taxon>Candidatus Heimdallarchaeales</taxon>
        <taxon>Candidatus Heimdallarchaeaceae</taxon>
        <taxon>Candidatus Heimdallarchaeum</taxon>
    </lineage>
</organism>